<sequence length="114" mass="13261">MCETRCSHLKCGTSRKELMTICQGQITTVRDGTEDSSQTLERITPTSGSSWKFSEERKQLTEQRLLNTSLVILHHPGKRRKYKDSNERILRLVRSYDNRNLDSYLLGIAHNVFF</sequence>
<organism evidence="1 2">
    <name type="scientific">Littorina saxatilis</name>
    <dbReference type="NCBI Taxonomy" id="31220"/>
    <lineage>
        <taxon>Eukaryota</taxon>
        <taxon>Metazoa</taxon>
        <taxon>Spiralia</taxon>
        <taxon>Lophotrochozoa</taxon>
        <taxon>Mollusca</taxon>
        <taxon>Gastropoda</taxon>
        <taxon>Caenogastropoda</taxon>
        <taxon>Littorinimorpha</taxon>
        <taxon>Littorinoidea</taxon>
        <taxon>Littorinidae</taxon>
        <taxon>Littorina</taxon>
    </lineage>
</organism>
<name>A0AAN9AUZ9_9CAEN</name>
<comment type="caution">
    <text evidence="1">The sequence shown here is derived from an EMBL/GenBank/DDBJ whole genome shotgun (WGS) entry which is preliminary data.</text>
</comment>
<dbReference type="Proteomes" id="UP001374579">
    <property type="component" value="Unassembled WGS sequence"/>
</dbReference>
<reference evidence="1 2" key="1">
    <citation type="submission" date="2024-02" db="EMBL/GenBank/DDBJ databases">
        <title>Chromosome-scale genome assembly of the rough periwinkle Littorina saxatilis.</title>
        <authorList>
            <person name="De Jode A."/>
            <person name="Faria R."/>
            <person name="Formenti G."/>
            <person name="Sims Y."/>
            <person name="Smith T.P."/>
            <person name="Tracey A."/>
            <person name="Wood J.M.D."/>
            <person name="Zagrodzka Z.B."/>
            <person name="Johannesson K."/>
            <person name="Butlin R.K."/>
            <person name="Leder E.H."/>
        </authorList>
    </citation>
    <scope>NUCLEOTIDE SEQUENCE [LARGE SCALE GENOMIC DNA]</scope>
    <source>
        <strain evidence="1">Snail1</strain>
        <tissue evidence="1">Muscle</tissue>
    </source>
</reference>
<proteinExistence type="predicted"/>
<accession>A0AAN9AUZ9</accession>
<gene>
    <name evidence="1" type="ORF">V1264_007514</name>
</gene>
<dbReference type="AlphaFoldDB" id="A0AAN9AUZ9"/>
<keyword evidence="2" id="KW-1185">Reference proteome</keyword>
<evidence type="ECO:0000313" key="1">
    <source>
        <dbReference type="EMBL" id="KAK7093825.1"/>
    </source>
</evidence>
<protein>
    <submittedName>
        <fullName evidence="1">Uncharacterized protein</fullName>
    </submittedName>
</protein>
<dbReference type="EMBL" id="JBAMIC010000019">
    <property type="protein sequence ID" value="KAK7093825.1"/>
    <property type="molecule type" value="Genomic_DNA"/>
</dbReference>
<evidence type="ECO:0000313" key="2">
    <source>
        <dbReference type="Proteomes" id="UP001374579"/>
    </source>
</evidence>